<keyword evidence="3" id="KW-1185">Reference proteome</keyword>
<organism evidence="2 3">
    <name type="scientific">Nocardioides koreensis</name>
    <dbReference type="NCBI Taxonomy" id="433651"/>
    <lineage>
        <taxon>Bacteria</taxon>
        <taxon>Bacillati</taxon>
        <taxon>Actinomycetota</taxon>
        <taxon>Actinomycetes</taxon>
        <taxon>Propionibacteriales</taxon>
        <taxon>Nocardioidaceae</taxon>
        <taxon>Nocardioides</taxon>
    </lineage>
</organism>
<evidence type="ECO:0000313" key="3">
    <source>
        <dbReference type="Proteomes" id="UP001501771"/>
    </source>
</evidence>
<feature type="region of interest" description="Disordered" evidence="1">
    <location>
        <begin position="1"/>
        <end position="61"/>
    </location>
</feature>
<accession>A0ABP5LW15</accession>
<feature type="compositionally biased region" description="Acidic residues" evidence="1">
    <location>
        <begin position="34"/>
        <end position="45"/>
    </location>
</feature>
<dbReference type="Proteomes" id="UP001501771">
    <property type="component" value="Unassembled WGS sequence"/>
</dbReference>
<evidence type="ECO:0000256" key="1">
    <source>
        <dbReference type="SAM" id="MobiDB-lite"/>
    </source>
</evidence>
<sequence length="61" mass="6703">MTNSSDEAAEQGITDEQLPEDLQPSEENPLAQPLDDEVDPADLDMDGGRGADEWDDEQLED</sequence>
<reference evidence="3" key="1">
    <citation type="journal article" date="2019" name="Int. J. Syst. Evol. Microbiol.">
        <title>The Global Catalogue of Microorganisms (GCM) 10K type strain sequencing project: providing services to taxonomists for standard genome sequencing and annotation.</title>
        <authorList>
            <consortium name="The Broad Institute Genomics Platform"/>
            <consortium name="The Broad Institute Genome Sequencing Center for Infectious Disease"/>
            <person name="Wu L."/>
            <person name="Ma J."/>
        </authorList>
    </citation>
    <scope>NUCLEOTIDE SEQUENCE [LARGE SCALE GENOMIC DNA]</scope>
    <source>
        <strain evidence="3">JCM 16022</strain>
    </source>
</reference>
<proteinExistence type="predicted"/>
<evidence type="ECO:0000313" key="2">
    <source>
        <dbReference type="EMBL" id="GAA2155121.1"/>
    </source>
</evidence>
<name>A0ABP5LW15_9ACTN</name>
<protein>
    <submittedName>
        <fullName evidence="2">Uncharacterized protein</fullName>
    </submittedName>
</protein>
<gene>
    <name evidence="2" type="ORF">GCM10009844_41860</name>
</gene>
<dbReference type="EMBL" id="BAAAQR010000016">
    <property type="protein sequence ID" value="GAA2155121.1"/>
    <property type="molecule type" value="Genomic_DNA"/>
</dbReference>
<comment type="caution">
    <text evidence="2">The sequence shown here is derived from an EMBL/GenBank/DDBJ whole genome shotgun (WGS) entry which is preliminary data.</text>
</comment>
<dbReference type="RefSeq" id="WP_344157256.1">
    <property type="nucleotide sequence ID" value="NZ_BAAAQR010000016.1"/>
</dbReference>